<keyword evidence="1" id="KW-0472">Membrane</keyword>
<keyword evidence="1" id="KW-0812">Transmembrane</keyword>
<reference evidence="2 3" key="1">
    <citation type="journal article" date="2023" name="Arcadia Sci">
        <title>De novo assembly of a long-read Amblyomma americanum tick genome.</title>
        <authorList>
            <person name="Chou S."/>
            <person name="Poskanzer K.E."/>
            <person name="Rollins M."/>
            <person name="Thuy-Boun P.S."/>
        </authorList>
    </citation>
    <scope>NUCLEOTIDE SEQUENCE [LARGE SCALE GENOMIC DNA]</scope>
    <source>
        <strain evidence="2">F_SG_1</strain>
        <tissue evidence="2">Salivary glands</tissue>
    </source>
</reference>
<protein>
    <submittedName>
        <fullName evidence="2">Uncharacterized protein</fullName>
    </submittedName>
</protein>
<sequence length="58" mass="6188">AGNTSPIVTSILVVSALIVTGAVATFILLRRRRANQLRSGMLLNTAAYDSSAEETHFL</sequence>
<name>A0AAQ4DSK9_AMBAM</name>
<evidence type="ECO:0000313" key="2">
    <source>
        <dbReference type="EMBL" id="KAK8765449.1"/>
    </source>
</evidence>
<organism evidence="2 3">
    <name type="scientific">Amblyomma americanum</name>
    <name type="common">Lone star tick</name>
    <dbReference type="NCBI Taxonomy" id="6943"/>
    <lineage>
        <taxon>Eukaryota</taxon>
        <taxon>Metazoa</taxon>
        <taxon>Ecdysozoa</taxon>
        <taxon>Arthropoda</taxon>
        <taxon>Chelicerata</taxon>
        <taxon>Arachnida</taxon>
        <taxon>Acari</taxon>
        <taxon>Parasitiformes</taxon>
        <taxon>Ixodida</taxon>
        <taxon>Ixodoidea</taxon>
        <taxon>Ixodidae</taxon>
        <taxon>Amblyomminae</taxon>
        <taxon>Amblyomma</taxon>
    </lineage>
</organism>
<dbReference type="AlphaFoldDB" id="A0AAQ4DSK9"/>
<gene>
    <name evidence="2" type="ORF">V5799_031942</name>
</gene>
<proteinExistence type="predicted"/>
<feature type="non-terminal residue" evidence="2">
    <location>
        <position position="1"/>
    </location>
</feature>
<evidence type="ECO:0000313" key="3">
    <source>
        <dbReference type="Proteomes" id="UP001321473"/>
    </source>
</evidence>
<keyword evidence="1" id="KW-1133">Transmembrane helix</keyword>
<dbReference type="Proteomes" id="UP001321473">
    <property type="component" value="Unassembled WGS sequence"/>
</dbReference>
<accession>A0AAQ4DSK9</accession>
<dbReference type="EMBL" id="JARKHS020027344">
    <property type="protein sequence ID" value="KAK8765449.1"/>
    <property type="molecule type" value="Genomic_DNA"/>
</dbReference>
<evidence type="ECO:0000256" key="1">
    <source>
        <dbReference type="SAM" id="Phobius"/>
    </source>
</evidence>
<feature type="transmembrane region" description="Helical" evidence="1">
    <location>
        <begin position="6"/>
        <end position="29"/>
    </location>
</feature>
<keyword evidence="3" id="KW-1185">Reference proteome</keyword>
<comment type="caution">
    <text evidence="2">The sequence shown here is derived from an EMBL/GenBank/DDBJ whole genome shotgun (WGS) entry which is preliminary data.</text>
</comment>